<keyword evidence="6" id="KW-0677">Repeat</keyword>
<dbReference type="PROSITE" id="PS00517">
    <property type="entry name" value="RNASE_3_1"/>
    <property type="match status" value="1"/>
</dbReference>
<protein>
    <recommendedName>
        <fullName evidence="3">Dicer-like protein 1</fullName>
    </recommendedName>
</protein>
<evidence type="ECO:0000256" key="3">
    <source>
        <dbReference type="ARBA" id="ARBA00020797"/>
    </source>
</evidence>
<feature type="domain" description="Helicase ATP-binding" evidence="21">
    <location>
        <begin position="106"/>
        <end position="289"/>
    </location>
</feature>
<comment type="cofactor">
    <cofactor evidence="2">
        <name>Mg(2+)</name>
        <dbReference type="ChEBI" id="CHEBI:18420"/>
    </cofactor>
</comment>
<keyword evidence="5" id="KW-0479">Metal-binding</keyword>
<dbReference type="GO" id="GO:0005737">
    <property type="term" value="C:cytoplasm"/>
    <property type="evidence" value="ECO:0007669"/>
    <property type="project" value="TreeGrafter"/>
</dbReference>
<dbReference type="GO" id="GO:0005634">
    <property type="term" value="C:nucleus"/>
    <property type="evidence" value="ECO:0007669"/>
    <property type="project" value="TreeGrafter"/>
</dbReference>
<evidence type="ECO:0000256" key="10">
    <source>
        <dbReference type="ARBA" id="ARBA00022833"/>
    </source>
</evidence>
<gene>
    <name evidence="24" type="ORF">M406DRAFT_69967</name>
</gene>
<dbReference type="InterPro" id="IPR006935">
    <property type="entry name" value="Helicase/UvrB_N"/>
</dbReference>
<dbReference type="InterPro" id="IPR005034">
    <property type="entry name" value="Dicer_dimerisation"/>
</dbReference>
<evidence type="ECO:0000259" key="20">
    <source>
        <dbReference type="PROSITE" id="PS50821"/>
    </source>
</evidence>
<evidence type="ECO:0000259" key="21">
    <source>
        <dbReference type="PROSITE" id="PS51192"/>
    </source>
</evidence>
<dbReference type="PROSITE" id="PS51194">
    <property type="entry name" value="HELICASE_CTER"/>
    <property type="match status" value="1"/>
</dbReference>
<evidence type="ECO:0000313" key="25">
    <source>
        <dbReference type="Proteomes" id="UP000803844"/>
    </source>
</evidence>
<dbReference type="GO" id="GO:0051607">
    <property type="term" value="P:defense response to virus"/>
    <property type="evidence" value="ECO:0007669"/>
    <property type="project" value="UniProtKB-KW"/>
</dbReference>
<dbReference type="SUPFAM" id="SSF69065">
    <property type="entry name" value="RNase III domain-like"/>
    <property type="match status" value="2"/>
</dbReference>
<evidence type="ECO:0000313" key="24">
    <source>
        <dbReference type="EMBL" id="KAF3767855.1"/>
    </source>
</evidence>
<dbReference type="InterPro" id="IPR056755">
    <property type="entry name" value="DSRM_2"/>
</dbReference>
<keyword evidence="8" id="KW-0378">Hydrolase</keyword>
<evidence type="ECO:0000256" key="14">
    <source>
        <dbReference type="ARBA" id="ARBA00023118"/>
    </source>
</evidence>
<dbReference type="Gene3D" id="1.10.1520.10">
    <property type="entry name" value="Ribonuclease III domain"/>
    <property type="match status" value="2"/>
</dbReference>
<feature type="region of interest" description="Disordered" evidence="18">
    <location>
        <begin position="1"/>
        <end position="48"/>
    </location>
</feature>
<keyword evidence="4" id="KW-0930">Antiviral protein</keyword>
<evidence type="ECO:0000256" key="17">
    <source>
        <dbReference type="PROSITE-ProRule" id="PRU00657"/>
    </source>
</evidence>
<dbReference type="PROSITE" id="PS50142">
    <property type="entry name" value="RNASE_3_2"/>
    <property type="match status" value="2"/>
</dbReference>
<evidence type="ECO:0000256" key="7">
    <source>
        <dbReference type="ARBA" id="ARBA00022741"/>
    </source>
</evidence>
<dbReference type="Gene3D" id="3.40.50.300">
    <property type="entry name" value="P-loop containing nucleotide triphosphate hydrolases"/>
    <property type="match status" value="2"/>
</dbReference>
<dbReference type="SUPFAM" id="SSF52540">
    <property type="entry name" value="P-loop containing nucleoside triphosphate hydrolases"/>
    <property type="match status" value="1"/>
</dbReference>
<dbReference type="InterPro" id="IPR000999">
    <property type="entry name" value="RNase_III_dom"/>
</dbReference>
<dbReference type="Pfam" id="PF24995">
    <property type="entry name" value="DSRM_2"/>
    <property type="match status" value="1"/>
</dbReference>
<evidence type="ECO:0000256" key="15">
    <source>
        <dbReference type="ARBA" id="ARBA00023211"/>
    </source>
</evidence>
<dbReference type="CDD" id="cd00593">
    <property type="entry name" value="RIBOc"/>
    <property type="match status" value="2"/>
</dbReference>
<keyword evidence="12" id="KW-0460">Magnesium</keyword>
<keyword evidence="9" id="KW-0347">Helicase</keyword>
<dbReference type="GO" id="GO:0004386">
    <property type="term" value="F:helicase activity"/>
    <property type="evidence" value="ECO:0007669"/>
    <property type="project" value="UniProtKB-KW"/>
</dbReference>
<accession>A0A9P5CS73</accession>
<comment type="cofactor">
    <cofactor evidence="1">
        <name>Mn(2+)</name>
        <dbReference type="ChEBI" id="CHEBI:29035"/>
    </cofactor>
</comment>
<dbReference type="Pfam" id="PF04851">
    <property type="entry name" value="ResIII"/>
    <property type="match status" value="1"/>
</dbReference>
<evidence type="ECO:0000256" key="16">
    <source>
        <dbReference type="ARBA" id="ARBA00035116"/>
    </source>
</evidence>
<evidence type="ECO:0000256" key="5">
    <source>
        <dbReference type="ARBA" id="ARBA00022723"/>
    </source>
</evidence>
<evidence type="ECO:0000256" key="9">
    <source>
        <dbReference type="ARBA" id="ARBA00022806"/>
    </source>
</evidence>
<dbReference type="InterPro" id="IPR038248">
    <property type="entry name" value="Dicer_dimer_sf"/>
</dbReference>
<feature type="domain" description="RNase III" evidence="19">
    <location>
        <begin position="1082"/>
        <end position="1197"/>
    </location>
</feature>
<dbReference type="PROSITE" id="PS50821">
    <property type="entry name" value="PAZ"/>
    <property type="match status" value="1"/>
</dbReference>
<evidence type="ECO:0000256" key="4">
    <source>
        <dbReference type="ARBA" id="ARBA00022721"/>
    </source>
</evidence>
<dbReference type="SMR" id="A0A9P5CS73"/>
<dbReference type="OrthoDB" id="416741at2759"/>
<evidence type="ECO:0000256" key="11">
    <source>
        <dbReference type="ARBA" id="ARBA00022840"/>
    </source>
</evidence>
<dbReference type="PROSITE" id="PS51192">
    <property type="entry name" value="HELICASE_ATP_BIND_1"/>
    <property type="match status" value="1"/>
</dbReference>
<keyword evidence="24" id="KW-0255">Endonuclease</keyword>
<dbReference type="InterPro" id="IPR003100">
    <property type="entry name" value="PAZ_dom"/>
</dbReference>
<dbReference type="GO" id="GO:0003723">
    <property type="term" value="F:RNA binding"/>
    <property type="evidence" value="ECO:0007669"/>
    <property type="project" value="UniProtKB-UniRule"/>
</dbReference>
<dbReference type="SMART" id="SM00490">
    <property type="entry name" value="HELICc"/>
    <property type="match status" value="1"/>
</dbReference>
<evidence type="ECO:0000256" key="12">
    <source>
        <dbReference type="ARBA" id="ARBA00022842"/>
    </source>
</evidence>
<dbReference type="SMART" id="SM00487">
    <property type="entry name" value="DEXDc"/>
    <property type="match status" value="1"/>
</dbReference>
<dbReference type="RefSeq" id="XP_040778816.1">
    <property type="nucleotide sequence ID" value="XM_040925301.1"/>
</dbReference>
<feature type="domain" description="Helicase C-terminal" evidence="22">
    <location>
        <begin position="428"/>
        <end position="589"/>
    </location>
</feature>
<evidence type="ECO:0000256" key="18">
    <source>
        <dbReference type="SAM" id="MobiDB-lite"/>
    </source>
</evidence>
<dbReference type="SMART" id="SM00535">
    <property type="entry name" value="RIBOc"/>
    <property type="match status" value="2"/>
</dbReference>
<dbReference type="CDD" id="cd18034">
    <property type="entry name" value="DEXHc_dicer"/>
    <property type="match status" value="1"/>
</dbReference>
<dbReference type="Pfam" id="PF00271">
    <property type="entry name" value="Helicase_C"/>
    <property type="match status" value="1"/>
</dbReference>
<proteinExistence type="inferred from homology"/>
<keyword evidence="10" id="KW-0862">Zinc</keyword>
<comment type="caution">
    <text evidence="24">The sequence shown here is derived from an EMBL/GenBank/DDBJ whole genome shotgun (WGS) entry which is preliminary data.</text>
</comment>
<dbReference type="Pfam" id="PF03368">
    <property type="entry name" value="Dicer_dimer"/>
    <property type="match status" value="1"/>
</dbReference>
<dbReference type="InterPro" id="IPR001650">
    <property type="entry name" value="Helicase_C-like"/>
</dbReference>
<sequence length="1548" mass="176667">MGDPAAHEMADLERGFSSEDDAEYRSGDDEASKFVENEPSKRGKISQKKKIEQTNFAKWMDTNQKSLTRKAVKQSVNQDNSLAYMIRSWEGGEKIITSPRDYQMELFERAKQQNTIAVLDTGSGKTLIAALLLDHTVNQELEDRAKGLPRRIAFFLVEKVALAFQQHAVLECNLAHSVAVFSGESIKNTWTKGFWETQLADHEVIVCTAEILNQCLQYAYIRIDQINLLVFDEAHHTKKNHPYARIIKDYYASGKDRGLRLPRIFGMTASPVDALIDVRQAAIELEGLLHSRIATTADPDALRRAVGRPKKEIIYKYNPLVKPIQTMLTFKLRPLIANNKQFSKAFAFSEAAARELGTWFVDRMWQLFLEDEELLKLEAKTERSLSKDMAAPEVVEKHRNAVRSARELIRSHEFPKPEPGLLSSKLKTLSKLLEEYFTDSSIRCIVFVERRWTAKLLTDFFESHAAEIPGLKVGSLMGANAEGGSSQTSFREQIRTILSFKKGNTNCIFATSVAEEGLDIPDCNLIIRFDICKTMIQYIQSRGRARQADSTYIHLIEGGNGDHRRIMHQNAENEKLLRRFCNTQPEDRLLKGSDYDMDFFLRQERNQRQYTIKSTGARLTYKNSLPILQAFLNTLRNQDDYAEGMDLVADYSILSVQGGFICEVMMPPLSPVTSAIGKVYSTKQVAKCSAAFELCFQLIQKKFLDDHLRSKFVEKRHVMANARLAVSSKNKAKYDMRLKPQIWAELGVPEKLYATVLILSKPSALERPSRPLFILTRTPLPQLKPFLLFLGPVEQEMTSDLVCQVLNCPITPTEEDLQLLTKFTLKIFVDIFNKKYAANAQALPYFFAPTNKDHVFLFSNLQDPRNAVDWPLLRHVADRDAEAYTGDEPEEFFQDKYIVDPHDGARRFWLQGIRKDLTCTSPVPADVEHQPTHRQWKRREVPHDILHWSLTAWKATREAHENKWKENQPVVVGKYATLRRNFLADINETSKNPFCYFVLEPMRISPLPVDVVAMAYLLPSIIHRIEQNLIALDACRLLQLDIHPDLALEALTKDSDNQGEDERMDSIQAFEPVNFQPGMGANYERLELLGDSFLKMATTIAVFTLIPNKDEFDYHCERMVMICNQNLFGVAKSDDLKLHEYIRSKSFERGTWYPVLKLEFGKTHLKTLKQMDEHRLADKSIADVCEALIGAAYMTTRKHDDYDLAVRAVTRLVNHKQHPMTKWDDYHAAYVMPGWQTMPANAAELDMAQKIHEATGYQFKHPRVLRSAFRHPSRPYVFDKVPHYQRLEFLGDALFDMACVDYLFHIAPDEGPQWLTEHKMAMVSNQFLGCLAVSLGFHKFILHHHASIGSQIHEYVTEITEARRAAEDAAEAAGKPRSAYSRDYWVEAPQPPKCIPDVLEAYVGAIFVDSKYDYSVVQQFFHAHVLPFFASMRMYDTFANKHPVTFFTQYVFETFGCHAYGLHAEEMPVKDDTGLVTGKTQVVAGILLHGQVVEGAVRDSGRYAKIAAARKALDKLRSMTRQEFLDAYKCDCKPGEAAEDISESATAI</sequence>
<dbReference type="GO" id="GO:0030422">
    <property type="term" value="P:siRNA processing"/>
    <property type="evidence" value="ECO:0007669"/>
    <property type="project" value="TreeGrafter"/>
</dbReference>
<dbReference type="InterPro" id="IPR027417">
    <property type="entry name" value="P-loop_NTPase"/>
</dbReference>
<evidence type="ECO:0000256" key="1">
    <source>
        <dbReference type="ARBA" id="ARBA00001936"/>
    </source>
</evidence>
<comment type="similarity">
    <text evidence="16 17">Belongs to the helicase family. Dicer subfamily.</text>
</comment>
<feature type="domain" description="RNase III" evidence="19">
    <location>
        <begin position="1248"/>
        <end position="1411"/>
    </location>
</feature>
<feature type="domain" description="PAZ" evidence="20">
    <location>
        <begin position="871"/>
        <end position="1006"/>
    </location>
</feature>
<dbReference type="EMBL" id="MU032346">
    <property type="protein sequence ID" value="KAF3767855.1"/>
    <property type="molecule type" value="Genomic_DNA"/>
</dbReference>
<dbReference type="PANTHER" id="PTHR14950:SF62">
    <property type="entry name" value="DICER-LIKE PROTEIN 1"/>
    <property type="match status" value="1"/>
</dbReference>
<dbReference type="GO" id="GO:0004525">
    <property type="term" value="F:ribonuclease III activity"/>
    <property type="evidence" value="ECO:0007669"/>
    <property type="project" value="InterPro"/>
</dbReference>
<feature type="domain" description="Dicer dsRNA-binding fold" evidence="23">
    <location>
        <begin position="624"/>
        <end position="718"/>
    </location>
</feature>
<keyword evidence="15" id="KW-0464">Manganese</keyword>
<name>A0A9P5CS73_CRYP1</name>
<keyword evidence="7" id="KW-0547">Nucleotide-binding</keyword>
<dbReference type="GO" id="GO:0050688">
    <property type="term" value="P:regulation of defense response to virus"/>
    <property type="evidence" value="ECO:0007669"/>
    <property type="project" value="UniProtKB-KW"/>
</dbReference>
<dbReference type="InterPro" id="IPR036389">
    <property type="entry name" value="RNase_III_sf"/>
</dbReference>
<dbReference type="Pfam" id="PF00636">
    <property type="entry name" value="Ribonuclease_3"/>
    <property type="match status" value="2"/>
</dbReference>
<evidence type="ECO:0000259" key="22">
    <source>
        <dbReference type="PROSITE" id="PS51194"/>
    </source>
</evidence>
<dbReference type="CDD" id="cd18802">
    <property type="entry name" value="SF2_C_dicer"/>
    <property type="match status" value="1"/>
</dbReference>
<reference evidence="24" key="1">
    <citation type="journal article" date="2020" name="Phytopathology">
        <title>Genome sequence of the chestnut blight fungus Cryphonectria parasitica EP155: A fundamental resource for an archetypical invasive plant pathogen.</title>
        <authorList>
            <person name="Crouch J.A."/>
            <person name="Dawe A."/>
            <person name="Aerts A."/>
            <person name="Barry K."/>
            <person name="Churchill A.C.L."/>
            <person name="Grimwood J."/>
            <person name="Hillman B."/>
            <person name="Milgroom M.G."/>
            <person name="Pangilinan J."/>
            <person name="Smith M."/>
            <person name="Salamov A."/>
            <person name="Schmutz J."/>
            <person name="Yadav J."/>
            <person name="Grigoriev I.V."/>
            <person name="Nuss D."/>
        </authorList>
    </citation>
    <scope>NUCLEOTIDE SEQUENCE</scope>
    <source>
        <strain evidence="24">EP155</strain>
    </source>
</reference>
<dbReference type="GeneID" id="63842430"/>
<dbReference type="Gene3D" id="3.30.160.380">
    <property type="entry name" value="Dicer dimerisation domain"/>
    <property type="match status" value="1"/>
</dbReference>
<dbReference type="GO" id="GO:0003677">
    <property type="term" value="F:DNA binding"/>
    <property type="evidence" value="ECO:0007669"/>
    <property type="project" value="InterPro"/>
</dbReference>
<evidence type="ECO:0000259" key="19">
    <source>
        <dbReference type="PROSITE" id="PS50142"/>
    </source>
</evidence>
<dbReference type="Proteomes" id="UP000803844">
    <property type="component" value="Unassembled WGS sequence"/>
</dbReference>
<evidence type="ECO:0000256" key="6">
    <source>
        <dbReference type="ARBA" id="ARBA00022737"/>
    </source>
</evidence>
<dbReference type="GO" id="GO:0005524">
    <property type="term" value="F:ATP binding"/>
    <property type="evidence" value="ECO:0007669"/>
    <property type="project" value="UniProtKB-KW"/>
</dbReference>
<evidence type="ECO:0000256" key="2">
    <source>
        <dbReference type="ARBA" id="ARBA00001946"/>
    </source>
</evidence>
<dbReference type="GO" id="GO:0046872">
    <property type="term" value="F:metal ion binding"/>
    <property type="evidence" value="ECO:0007669"/>
    <property type="project" value="UniProtKB-KW"/>
</dbReference>
<keyword evidence="25" id="KW-1185">Reference proteome</keyword>
<dbReference type="InterPro" id="IPR014001">
    <property type="entry name" value="Helicase_ATP-bd"/>
</dbReference>
<evidence type="ECO:0000259" key="23">
    <source>
        <dbReference type="PROSITE" id="PS51327"/>
    </source>
</evidence>
<keyword evidence="24" id="KW-0540">Nuclease</keyword>
<dbReference type="PROSITE" id="PS51327">
    <property type="entry name" value="DICER_DSRBF"/>
    <property type="match status" value="1"/>
</dbReference>
<keyword evidence="13 17" id="KW-0694">RNA-binding</keyword>
<organism evidence="24 25">
    <name type="scientific">Cryphonectria parasitica (strain ATCC 38755 / EP155)</name>
    <dbReference type="NCBI Taxonomy" id="660469"/>
    <lineage>
        <taxon>Eukaryota</taxon>
        <taxon>Fungi</taxon>
        <taxon>Dikarya</taxon>
        <taxon>Ascomycota</taxon>
        <taxon>Pezizomycotina</taxon>
        <taxon>Sordariomycetes</taxon>
        <taxon>Sordariomycetidae</taxon>
        <taxon>Diaporthales</taxon>
        <taxon>Cryphonectriaceae</taxon>
        <taxon>Cryphonectria-Endothia species complex</taxon>
        <taxon>Cryphonectria</taxon>
    </lineage>
</organism>
<evidence type="ECO:0000256" key="13">
    <source>
        <dbReference type="ARBA" id="ARBA00022884"/>
    </source>
</evidence>
<dbReference type="PANTHER" id="PTHR14950">
    <property type="entry name" value="DICER-RELATED"/>
    <property type="match status" value="1"/>
</dbReference>
<keyword evidence="14" id="KW-0051">Antiviral defense</keyword>
<feature type="compositionally biased region" description="Basic and acidic residues" evidence="18">
    <location>
        <begin position="1"/>
        <end position="41"/>
    </location>
</feature>
<keyword evidence="11" id="KW-0067">ATP-binding</keyword>
<evidence type="ECO:0000256" key="8">
    <source>
        <dbReference type="ARBA" id="ARBA00022801"/>
    </source>
</evidence>